<reference evidence="3" key="1">
    <citation type="submission" date="2016-06" db="UniProtKB">
        <authorList>
            <consortium name="WormBaseParasite"/>
        </authorList>
    </citation>
    <scope>IDENTIFICATION</scope>
</reference>
<dbReference type="AlphaFoldDB" id="A0A183VFL2"/>
<protein>
    <submittedName>
        <fullName evidence="1 3">Uncharacterized protein</fullName>
    </submittedName>
</protein>
<dbReference type="Proteomes" id="UP000050794">
    <property type="component" value="Unassembled WGS sequence"/>
</dbReference>
<sequence length="265" mass="29845">MVVQFHAAGGYDFQLLGETPSRVARSFPIEAVKIPDAGQLLQEWSQNASPKRRSFYRPRESLLEVPSNVLSPQTLKGVRPKLDDVSEYGDEELCRVGGYGVELLFIIGGSAIARWNTLGSIAGFNANSLTNVCVEISHGPQRIPSRNRAAFNDNSSTPNPPRHCFIDRSFCAWEGWGFEAMNDQVLKKTSSGDSRWHALYATFRKILEDSRKAMRQKKYRGFSDVVPACRVCIPCGIRILHEHLPRRPFVSKKSINFIRLRAPPR</sequence>
<organism evidence="2 3">
    <name type="scientific">Toxocara canis</name>
    <name type="common">Canine roundworm</name>
    <dbReference type="NCBI Taxonomy" id="6265"/>
    <lineage>
        <taxon>Eukaryota</taxon>
        <taxon>Metazoa</taxon>
        <taxon>Ecdysozoa</taxon>
        <taxon>Nematoda</taxon>
        <taxon>Chromadorea</taxon>
        <taxon>Rhabditida</taxon>
        <taxon>Spirurina</taxon>
        <taxon>Ascaridomorpha</taxon>
        <taxon>Ascaridoidea</taxon>
        <taxon>Toxocaridae</taxon>
        <taxon>Toxocara</taxon>
    </lineage>
</organism>
<keyword evidence="2" id="KW-1185">Reference proteome</keyword>
<evidence type="ECO:0000313" key="2">
    <source>
        <dbReference type="Proteomes" id="UP000050794"/>
    </source>
</evidence>
<dbReference type="EMBL" id="UYWY01027061">
    <property type="protein sequence ID" value="VDM50853.1"/>
    <property type="molecule type" value="Genomic_DNA"/>
</dbReference>
<evidence type="ECO:0000313" key="1">
    <source>
        <dbReference type="EMBL" id="VDM50853.1"/>
    </source>
</evidence>
<reference evidence="1 2" key="2">
    <citation type="submission" date="2018-11" db="EMBL/GenBank/DDBJ databases">
        <authorList>
            <consortium name="Pathogen Informatics"/>
        </authorList>
    </citation>
    <scope>NUCLEOTIDE SEQUENCE [LARGE SCALE GENOMIC DNA]</scope>
</reference>
<dbReference type="WBParaSite" id="TCNE_0001953601-mRNA-1">
    <property type="protein sequence ID" value="TCNE_0001953601-mRNA-1"/>
    <property type="gene ID" value="TCNE_0001953601"/>
</dbReference>
<evidence type="ECO:0000313" key="3">
    <source>
        <dbReference type="WBParaSite" id="TCNE_0001953601-mRNA-1"/>
    </source>
</evidence>
<accession>A0A183VFL2</accession>
<gene>
    <name evidence="1" type="ORF">TCNE_LOCUS19532</name>
</gene>
<proteinExistence type="predicted"/>
<name>A0A183VFL2_TOXCA</name>